<feature type="transmembrane region" description="Helical" evidence="8">
    <location>
        <begin position="289"/>
        <end position="307"/>
    </location>
</feature>
<keyword evidence="11" id="KW-1185">Reference proteome</keyword>
<evidence type="ECO:0000256" key="6">
    <source>
        <dbReference type="ARBA" id="ARBA00022989"/>
    </source>
</evidence>
<keyword evidence="6 8" id="KW-1133">Transmembrane helix</keyword>
<comment type="caution">
    <text evidence="10">The sequence shown here is derived from an EMBL/GenBank/DDBJ whole genome shotgun (WGS) entry which is preliminary data.</text>
</comment>
<evidence type="ECO:0000256" key="4">
    <source>
        <dbReference type="ARBA" id="ARBA00022475"/>
    </source>
</evidence>
<evidence type="ECO:0000256" key="8">
    <source>
        <dbReference type="SAM" id="Phobius"/>
    </source>
</evidence>
<dbReference type="Pfam" id="PF12698">
    <property type="entry name" value="ABC2_membrane_3"/>
    <property type="match status" value="1"/>
</dbReference>
<evidence type="ECO:0000313" key="11">
    <source>
        <dbReference type="Proteomes" id="UP001459204"/>
    </source>
</evidence>
<organism evidence="10 11">
    <name type="scientific">Pseudoxanthomonas putridarboris</name>
    <dbReference type="NCBI Taxonomy" id="752605"/>
    <lineage>
        <taxon>Bacteria</taxon>
        <taxon>Pseudomonadati</taxon>
        <taxon>Pseudomonadota</taxon>
        <taxon>Gammaproteobacteria</taxon>
        <taxon>Lysobacterales</taxon>
        <taxon>Lysobacteraceae</taxon>
        <taxon>Pseudoxanthomonas</taxon>
    </lineage>
</organism>
<dbReference type="InterPro" id="IPR047817">
    <property type="entry name" value="ABC2_TM_bact-type"/>
</dbReference>
<gene>
    <name evidence="10" type="ORF">AAD027_05335</name>
</gene>
<evidence type="ECO:0000256" key="7">
    <source>
        <dbReference type="ARBA" id="ARBA00023136"/>
    </source>
</evidence>
<dbReference type="RefSeq" id="WP_341724982.1">
    <property type="nucleotide sequence ID" value="NZ_JBBWWT010000002.1"/>
</dbReference>
<dbReference type="EMBL" id="JBBWWT010000002">
    <property type="protein sequence ID" value="MEL1263797.1"/>
    <property type="molecule type" value="Genomic_DNA"/>
</dbReference>
<dbReference type="InterPro" id="IPR051449">
    <property type="entry name" value="ABC-2_transporter_component"/>
</dbReference>
<evidence type="ECO:0000259" key="9">
    <source>
        <dbReference type="PROSITE" id="PS51012"/>
    </source>
</evidence>
<dbReference type="Proteomes" id="UP001459204">
    <property type="component" value="Unassembled WGS sequence"/>
</dbReference>
<keyword evidence="4" id="KW-1003">Cell membrane</keyword>
<feature type="transmembrane region" description="Helical" evidence="8">
    <location>
        <begin position="346"/>
        <end position="366"/>
    </location>
</feature>
<feature type="domain" description="ABC transmembrane type-2" evidence="9">
    <location>
        <begin position="135"/>
        <end position="371"/>
    </location>
</feature>
<feature type="transmembrane region" description="Helical" evidence="8">
    <location>
        <begin position="222"/>
        <end position="246"/>
    </location>
</feature>
<dbReference type="Gene3D" id="3.40.1710.10">
    <property type="entry name" value="abc type-2 transporter like domain"/>
    <property type="match status" value="1"/>
</dbReference>
<keyword evidence="7 8" id="KW-0472">Membrane</keyword>
<comment type="similarity">
    <text evidence="2">Belongs to the ABC-2 integral membrane protein family.</text>
</comment>
<sequence>MNGRSLGNIYRLGVKELWSLWRDPVMMVLIVYVFTAAVYTSATAMPETLHNAPIAIVDEDGSPLSQRIVSAFYPPQFMPPRMISLAEVDPGMDAGRFTFVLDIPPGFQRDVLAGRAPEIQLNIDATRMSQAFAGSGYVQQVVMGEVDEFVRRHRGAAPPPVELALRVRFNPALEKTWFGGLMEIIDNVTMLSIILTGAALIREREHGTIEHLLVMPVTPTEIMLAKVWSMGLVVLLASFLSLNLVVRGLLSVPVEGSLALFFASSALCLFATTSMGIFLATLARNMPQFGMLMVLIMMPLQMLSGGATPRESMPEPVQNLMLVAPTTHFVELGQAILCRGAGLEVVWTQLLALLAIGAVLFALSLWRFRKTIGQMA</sequence>
<evidence type="ECO:0000256" key="2">
    <source>
        <dbReference type="ARBA" id="ARBA00007783"/>
    </source>
</evidence>
<feature type="transmembrane region" description="Helical" evidence="8">
    <location>
        <begin position="258"/>
        <end position="282"/>
    </location>
</feature>
<dbReference type="PANTHER" id="PTHR30294:SF47">
    <property type="entry name" value="INNER MEMBRANE TRANSPORT PERMEASE YHHJ"/>
    <property type="match status" value="1"/>
</dbReference>
<name>A0ABU9IXU0_9GAMM</name>
<dbReference type="InterPro" id="IPR013525">
    <property type="entry name" value="ABC2_TM"/>
</dbReference>
<reference evidence="10 11" key="1">
    <citation type="submission" date="2024-04" db="EMBL/GenBank/DDBJ databases">
        <title>Draft genome sequence of Pseudoxanthomonas putridarboris WD12.</title>
        <authorList>
            <person name="Oh J."/>
        </authorList>
    </citation>
    <scope>NUCLEOTIDE SEQUENCE [LARGE SCALE GENOMIC DNA]</scope>
    <source>
        <strain evidence="10 11">WD12</strain>
    </source>
</reference>
<keyword evidence="3" id="KW-0813">Transport</keyword>
<evidence type="ECO:0000256" key="3">
    <source>
        <dbReference type="ARBA" id="ARBA00022448"/>
    </source>
</evidence>
<protein>
    <submittedName>
        <fullName evidence="10">ABC transporter permease</fullName>
    </submittedName>
</protein>
<feature type="transmembrane region" description="Helical" evidence="8">
    <location>
        <begin position="20"/>
        <end position="39"/>
    </location>
</feature>
<evidence type="ECO:0000256" key="5">
    <source>
        <dbReference type="ARBA" id="ARBA00022692"/>
    </source>
</evidence>
<proteinExistence type="inferred from homology"/>
<evidence type="ECO:0000256" key="1">
    <source>
        <dbReference type="ARBA" id="ARBA00004651"/>
    </source>
</evidence>
<dbReference type="PANTHER" id="PTHR30294">
    <property type="entry name" value="MEMBRANE COMPONENT OF ABC TRANSPORTER YHHJ-RELATED"/>
    <property type="match status" value="1"/>
</dbReference>
<comment type="subcellular location">
    <subcellularLocation>
        <location evidence="1">Cell membrane</location>
        <topology evidence="1">Multi-pass membrane protein</topology>
    </subcellularLocation>
</comment>
<keyword evidence="5 8" id="KW-0812">Transmembrane</keyword>
<dbReference type="PROSITE" id="PS51012">
    <property type="entry name" value="ABC_TM2"/>
    <property type="match status" value="1"/>
</dbReference>
<evidence type="ECO:0000313" key="10">
    <source>
        <dbReference type="EMBL" id="MEL1263797.1"/>
    </source>
</evidence>
<accession>A0ABU9IXU0</accession>